<keyword evidence="2" id="KW-1185">Reference proteome</keyword>
<evidence type="ECO:0000313" key="2">
    <source>
        <dbReference type="Proteomes" id="UP001190700"/>
    </source>
</evidence>
<accession>A0AAE0G3E9</accession>
<organism evidence="1 2">
    <name type="scientific">Cymbomonas tetramitiformis</name>
    <dbReference type="NCBI Taxonomy" id="36881"/>
    <lineage>
        <taxon>Eukaryota</taxon>
        <taxon>Viridiplantae</taxon>
        <taxon>Chlorophyta</taxon>
        <taxon>Pyramimonadophyceae</taxon>
        <taxon>Pyramimonadales</taxon>
        <taxon>Pyramimonadaceae</taxon>
        <taxon>Cymbomonas</taxon>
    </lineage>
</organism>
<dbReference type="EMBL" id="LGRX02010536">
    <property type="protein sequence ID" value="KAK3270186.1"/>
    <property type="molecule type" value="Genomic_DNA"/>
</dbReference>
<protein>
    <submittedName>
        <fullName evidence="1">Uncharacterized protein</fullName>
    </submittedName>
</protein>
<reference evidence="1 2" key="1">
    <citation type="journal article" date="2015" name="Genome Biol. Evol.">
        <title>Comparative Genomics of a Bacterivorous Green Alga Reveals Evolutionary Causalities and Consequences of Phago-Mixotrophic Mode of Nutrition.</title>
        <authorList>
            <person name="Burns J.A."/>
            <person name="Paasch A."/>
            <person name="Narechania A."/>
            <person name="Kim E."/>
        </authorList>
    </citation>
    <scope>NUCLEOTIDE SEQUENCE [LARGE SCALE GENOMIC DNA]</scope>
    <source>
        <strain evidence="1 2">PLY_AMNH</strain>
    </source>
</reference>
<sequence length="75" mass="8220">MEGQEVDIRVLLGLWEELRDQVVDPLTVAQKEMKTATIPLNLLGDLLLDGSSVPIGWNWWISSRVATGGAIIYAG</sequence>
<evidence type="ECO:0000313" key="1">
    <source>
        <dbReference type="EMBL" id="KAK3270186.1"/>
    </source>
</evidence>
<dbReference type="AlphaFoldDB" id="A0AAE0G3E9"/>
<dbReference type="Proteomes" id="UP001190700">
    <property type="component" value="Unassembled WGS sequence"/>
</dbReference>
<name>A0AAE0G3E9_9CHLO</name>
<gene>
    <name evidence="1" type="ORF">CYMTET_21405</name>
</gene>
<comment type="caution">
    <text evidence="1">The sequence shown here is derived from an EMBL/GenBank/DDBJ whole genome shotgun (WGS) entry which is preliminary data.</text>
</comment>
<proteinExistence type="predicted"/>